<evidence type="ECO:0000259" key="1">
    <source>
        <dbReference type="Pfam" id="PF25198"/>
    </source>
</evidence>
<dbReference type="Proteomes" id="UP000680045">
    <property type="component" value="Unassembled WGS sequence"/>
</dbReference>
<dbReference type="Pfam" id="PF25198">
    <property type="entry name" value="Spore_GerAC_N"/>
    <property type="match status" value="1"/>
</dbReference>
<protein>
    <recommendedName>
        <fullName evidence="1">Spore germination protein N-terminal domain-containing protein</fullName>
    </recommendedName>
</protein>
<dbReference type="AlphaFoldDB" id="A0A941FK59"/>
<proteinExistence type="predicted"/>
<name>A0A941FK59_9BACI</name>
<reference evidence="2" key="1">
    <citation type="submission" date="2021-04" db="EMBL/GenBank/DDBJ databases">
        <title>Whole genome sequencing of Enterococci isolates from hospitalized patients.</title>
        <authorList>
            <person name="Ogoti B.M."/>
            <person name="Onyambu F.G."/>
        </authorList>
    </citation>
    <scope>NUCLEOTIDE SEQUENCE</scope>
    <source>
        <strain evidence="2">242</strain>
    </source>
</reference>
<evidence type="ECO:0000313" key="3">
    <source>
        <dbReference type="Proteomes" id="UP000680045"/>
    </source>
</evidence>
<accession>A0A941FK59</accession>
<evidence type="ECO:0000313" key="2">
    <source>
        <dbReference type="EMBL" id="MBR8645680.1"/>
    </source>
</evidence>
<dbReference type="EMBL" id="JAGTPW010000047">
    <property type="protein sequence ID" value="MBR8645680.1"/>
    <property type="molecule type" value="Genomic_DNA"/>
</dbReference>
<comment type="caution">
    <text evidence="2">The sequence shown here is derived from an EMBL/GenBank/DDBJ whole genome shotgun (WGS) entry which is preliminary data.</text>
</comment>
<dbReference type="InterPro" id="IPR057336">
    <property type="entry name" value="GerAC_N"/>
</dbReference>
<sequence>MKIYKTVSDSNEDIIPRMNAKSAYPIETGKLDFILFGKEYARQGIEDVITNFALKSKNGE</sequence>
<organism evidence="2 3">
    <name type="scientific">Peribacillus frigoritolerans</name>
    <dbReference type="NCBI Taxonomy" id="450367"/>
    <lineage>
        <taxon>Bacteria</taxon>
        <taxon>Bacillati</taxon>
        <taxon>Bacillota</taxon>
        <taxon>Bacilli</taxon>
        <taxon>Bacillales</taxon>
        <taxon>Bacillaceae</taxon>
        <taxon>Peribacillus</taxon>
    </lineage>
</organism>
<feature type="domain" description="Spore germination protein N-terminal" evidence="1">
    <location>
        <begin position="3"/>
        <end position="52"/>
    </location>
</feature>
<gene>
    <name evidence="2" type="ORF">KEH51_21720</name>
</gene>